<dbReference type="Pfam" id="PF00004">
    <property type="entry name" value="AAA"/>
    <property type="match status" value="2"/>
</dbReference>
<dbReference type="SUPFAM" id="SSF54585">
    <property type="entry name" value="Cdc48 domain 2-like"/>
    <property type="match status" value="1"/>
</dbReference>
<dbReference type="Gene3D" id="3.10.330.10">
    <property type="match status" value="1"/>
</dbReference>
<proteinExistence type="inferred from homology"/>
<protein>
    <submittedName>
        <fullName evidence="6">CDC48 family AAA ATPase</fullName>
    </submittedName>
</protein>
<dbReference type="SUPFAM" id="SSF52540">
    <property type="entry name" value="P-loop containing nucleoside triphosphate hydrolases"/>
    <property type="match status" value="2"/>
</dbReference>
<evidence type="ECO:0000313" key="6">
    <source>
        <dbReference type="EMBL" id="WJW68409.1"/>
    </source>
</evidence>
<dbReference type="InterPro" id="IPR003338">
    <property type="entry name" value="CDC4_N-term_subdom"/>
</dbReference>
<dbReference type="Proteomes" id="UP001431572">
    <property type="component" value="Chromosome 2"/>
</dbReference>
<gene>
    <name evidence="6" type="ORF">OZ401_004020</name>
</gene>
<dbReference type="CDD" id="cd19511">
    <property type="entry name" value="RecA-like_CDC48_r2-like"/>
    <property type="match status" value="1"/>
</dbReference>
<evidence type="ECO:0000256" key="3">
    <source>
        <dbReference type="RuleBase" id="RU003651"/>
    </source>
</evidence>
<dbReference type="InterPro" id="IPR004201">
    <property type="entry name" value="Cdc48_dom2"/>
</dbReference>
<dbReference type="InterPro" id="IPR041569">
    <property type="entry name" value="AAA_lid_3"/>
</dbReference>
<dbReference type="PROSITE" id="PS00674">
    <property type="entry name" value="AAA"/>
    <property type="match status" value="2"/>
</dbReference>
<dbReference type="PANTHER" id="PTHR23077:SF171">
    <property type="entry name" value="NUCLEAR VALOSIN-CONTAINING PROTEIN-LIKE"/>
    <property type="match status" value="1"/>
</dbReference>
<dbReference type="SUPFAM" id="SSF50692">
    <property type="entry name" value="ADC-like"/>
    <property type="match status" value="1"/>
</dbReference>
<feature type="domain" description="CDC48 N-terminal subdomain" evidence="5">
    <location>
        <begin position="28"/>
        <end position="112"/>
    </location>
</feature>
<evidence type="ECO:0000259" key="4">
    <source>
        <dbReference type="SMART" id="SM00382"/>
    </source>
</evidence>
<accession>A0ABY9B5E1</accession>
<comment type="similarity">
    <text evidence="3">Belongs to the AAA ATPase family.</text>
</comment>
<dbReference type="Pfam" id="PF17862">
    <property type="entry name" value="AAA_lid_3"/>
    <property type="match status" value="2"/>
</dbReference>
<dbReference type="InterPro" id="IPR009010">
    <property type="entry name" value="Asp_de-COase-like_dom_sf"/>
</dbReference>
<dbReference type="SMART" id="SM01073">
    <property type="entry name" value="CDC48_N"/>
    <property type="match status" value="1"/>
</dbReference>
<name>A0ABY9B5E1_9CHLR</name>
<dbReference type="InterPro" id="IPR003593">
    <property type="entry name" value="AAA+_ATPase"/>
</dbReference>
<evidence type="ECO:0000256" key="1">
    <source>
        <dbReference type="ARBA" id="ARBA00022741"/>
    </source>
</evidence>
<dbReference type="EMBL" id="CP128400">
    <property type="protein sequence ID" value="WJW68409.1"/>
    <property type="molecule type" value="Genomic_DNA"/>
</dbReference>
<feature type="domain" description="AAA+ ATPase" evidence="4">
    <location>
        <begin position="516"/>
        <end position="653"/>
    </location>
</feature>
<dbReference type="InterPro" id="IPR003959">
    <property type="entry name" value="ATPase_AAA_core"/>
</dbReference>
<dbReference type="Pfam" id="PF02359">
    <property type="entry name" value="CDC48_N"/>
    <property type="match status" value="1"/>
</dbReference>
<sequence>MSDTTDIFLKDDLLSPEPDESGKVPSMVLRVIEAAPRDAARSIARIDPNDMKLLGLDVGDIIEIRGMRNTGAKVMPAFPPERGKRIIQIDGLIRRNCGTSIDNSVVVKKVEAGIAKTVVLSPPEDSAPYRERGSQHLLYIKRLLEDLIVSQGDILRINLFGNTQQEFMVMGATPSGVPLKVGPATALRIHTQRAEKQQRAPRRQGGVTYEDIGGLSKQLSRIREMIELPLKYPEVFERLGIDAPKGVLLYGPPGSGKTLIARAVANETNAFFISVSGPEIIHKFYGESEANLRKVFSDAATRAPSIIFLDEIDAIAPKRESVMGEVEKRVVAQLLSLMDGLKSRGRIVVIGATNLPNLLDPALRRPGRFDREISIGVPDRPGREEILTIYTRSMPLAMDVDVPKLAAITHGFVGADLEALCREAALSALRKIIPDIDFANSTIPYDELMNLTVDMSDFMSALKEIEPSAVREVYTEVPDVSWEMVGGLQEIKDALREAVEWPLKYENLFRNTNTTPPRGIMLYGPPGVGKTLIAQALASETEVNFISIKGPELLSKWVGESEKAVREIFKKARQAAPCLIFFDEIDALAPVRGSRVDNGVSERVVAQLLTEIDGIEGMKGVVLLAATNRAELVDPALLRPGRFDLKIQIPAPDLYARRQILEVHARQKPLQDYSILDKLALETEGMVGADLAALCNHAAMVAIRRCVTEFEGSGSTNEMSEALITDIDFEVALGTLRRNTLPSFEKESVE</sequence>
<organism evidence="6 7">
    <name type="scientific">Candidatus Chlorohelix allophototropha</name>
    <dbReference type="NCBI Taxonomy" id="3003348"/>
    <lineage>
        <taxon>Bacteria</taxon>
        <taxon>Bacillati</taxon>
        <taxon>Chloroflexota</taxon>
        <taxon>Chloroflexia</taxon>
        <taxon>Candidatus Chloroheliales</taxon>
        <taxon>Candidatus Chloroheliaceae</taxon>
        <taxon>Candidatus Chlorohelix</taxon>
    </lineage>
</organism>
<dbReference type="InterPro" id="IPR003960">
    <property type="entry name" value="ATPase_AAA_CS"/>
</dbReference>
<dbReference type="InterPro" id="IPR029067">
    <property type="entry name" value="CDC48_domain_2-like_sf"/>
</dbReference>
<keyword evidence="1 3" id="KW-0547">Nucleotide-binding</keyword>
<dbReference type="Gene3D" id="3.40.50.300">
    <property type="entry name" value="P-loop containing nucleotide triphosphate hydrolases"/>
    <property type="match status" value="2"/>
</dbReference>
<keyword evidence="2 3" id="KW-0067">ATP-binding</keyword>
<dbReference type="Gene3D" id="1.10.8.60">
    <property type="match status" value="2"/>
</dbReference>
<feature type="domain" description="AAA+ ATPase" evidence="4">
    <location>
        <begin position="243"/>
        <end position="379"/>
    </location>
</feature>
<dbReference type="SMART" id="SM00382">
    <property type="entry name" value="AAA"/>
    <property type="match status" value="2"/>
</dbReference>
<reference evidence="6" key="1">
    <citation type="journal article" date="2024" name="Nature">
        <title>Anoxygenic phototroph of the Chloroflexota uses a type I reaction centre.</title>
        <authorList>
            <person name="Tsuji J.M."/>
            <person name="Shaw N.A."/>
            <person name="Nagashima S."/>
            <person name="Venkiteswaran J.J."/>
            <person name="Schiff S.L."/>
            <person name="Watanabe T."/>
            <person name="Fukui M."/>
            <person name="Hanada S."/>
            <person name="Tank M."/>
            <person name="Neufeld J.D."/>
        </authorList>
    </citation>
    <scope>NUCLEOTIDE SEQUENCE</scope>
    <source>
        <strain evidence="6">L227-S17</strain>
    </source>
</reference>
<evidence type="ECO:0000259" key="5">
    <source>
        <dbReference type="SMART" id="SM01073"/>
    </source>
</evidence>
<keyword evidence="7" id="KW-1185">Reference proteome</keyword>
<dbReference type="InterPro" id="IPR050168">
    <property type="entry name" value="AAA_ATPase_domain"/>
</dbReference>
<dbReference type="Gene3D" id="2.40.40.20">
    <property type="match status" value="1"/>
</dbReference>
<evidence type="ECO:0000313" key="7">
    <source>
        <dbReference type="Proteomes" id="UP001431572"/>
    </source>
</evidence>
<dbReference type="InterPro" id="IPR027417">
    <property type="entry name" value="P-loop_NTPase"/>
</dbReference>
<dbReference type="Pfam" id="PF02933">
    <property type="entry name" value="CDC48_2"/>
    <property type="match status" value="1"/>
</dbReference>
<evidence type="ECO:0000256" key="2">
    <source>
        <dbReference type="ARBA" id="ARBA00022840"/>
    </source>
</evidence>
<dbReference type="PANTHER" id="PTHR23077">
    <property type="entry name" value="AAA-FAMILY ATPASE"/>
    <property type="match status" value="1"/>
</dbReference>